<accession>A0AAV9QZ37</accession>
<sequence>MAGDGASEAEAPPGKPSEAEAEPGKPSDLGSETRTRTNCTSNPSSQGSEARTRTCSSLNLWKACRLGAGAEASPRPAGAPFLRRPLWRVEEVKTDLGTSSAAPARQVLPQNTGLEQVKMAWAELQQAWETVLWQTKMRAYLPQPSRRLAGKPPPRQPNHRKVLHAGVSCGGRRTLASLPNEGEEKNGDKGDLSPDMELPTWIHKKTDCGTDNPADRRSVFSASRDRKVKMSMELA</sequence>
<evidence type="ECO:0000256" key="1">
    <source>
        <dbReference type="SAM" id="MobiDB-lite"/>
    </source>
</evidence>
<dbReference type="EMBL" id="JAHHUM010002602">
    <property type="protein sequence ID" value="KAK5602783.1"/>
    <property type="molecule type" value="Genomic_DNA"/>
</dbReference>
<keyword evidence="3" id="KW-1185">Reference proteome</keyword>
<feature type="compositionally biased region" description="Basic and acidic residues" evidence="1">
    <location>
        <begin position="182"/>
        <end position="192"/>
    </location>
</feature>
<name>A0AAV9QZ37_9TELE</name>
<organism evidence="2 3">
    <name type="scientific">Crenichthys baileyi</name>
    <name type="common">White River springfish</name>
    <dbReference type="NCBI Taxonomy" id="28760"/>
    <lineage>
        <taxon>Eukaryota</taxon>
        <taxon>Metazoa</taxon>
        <taxon>Chordata</taxon>
        <taxon>Craniata</taxon>
        <taxon>Vertebrata</taxon>
        <taxon>Euteleostomi</taxon>
        <taxon>Actinopterygii</taxon>
        <taxon>Neopterygii</taxon>
        <taxon>Teleostei</taxon>
        <taxon>Neoteleostei</taxon>
        <taxon>Acanthomorphata</taxon>
        <taxon>Ovalentaria</taxon>
        <taxon>Atherinomorphae</taxon>
        <taxon>Cyprinodontiformes</taxon>
        <taxon>Goodeidae</taxon>
        <taxon>Crenichthys</taxon>
    </lineage>
</organism>
<feature type="region of interest" description="Disordered" evidence="1">
    <location>
        <begin position="1"/>
        <end position="53"/>
    </location>
</feature>
<dbReference type="AlphaFoldDB" id="A0AAV9QZ37"/>
<protein>
    <submittedName>
        <fullName evidence="2">Uncharacterized protein</fullName>
    </submittedName>
</protein>
<evidence type="ECO:0000313" key="3">
    <source>
        <dbReference type="Proteomes" id="UP001311232"/>
    </source>
</evidence>
<comment type="caution">
    <text evidence="2">The sequence shown here is derived from an EMBL/GenBank/DDBJ whole genome shotgun (WGS) entry which is preliminary data.</text>
</comment>
<feature type="compositionally biased region" description="Polar residues" evidence="1">
    <location>
        <begin position="30"/>
        <end position="53"/>
    </location>
</feature>
<feature type="compositionally biased region" description="Basic and acidic residues" evidence="1">
    <location>
        <begin position="204"/>
        <end position="235"/>
    </location>
</feature>
<reference evidence="2 3" key="1">
    <citation type="submission" date="2021-06" db="EMBL/GenBank/DDBJ databases">
        <authorList>
            <person name="Palmer J.M."/>
        </authorList>
    </citation>
    <scope>NUCLEOTIDE SEQUENCE [LARGE SCALE GENOMIC DNA]</scope>
    <source>
        <strain evidence="2 3">MEX-2019</strain>
        <tissue evidence="2">Muscle</tissue>
    </source>
</reference>
<dbReference type="Proteomes" id="UP001311232">
    <property type="component" value="Unassembled WGS sequence"/>
</dbReference>
<proteinExistence type="predicted"/>
<feature type="region of interest" description="Disordered" evidence="1">
    <location>
        <begin position="167"/>
        <end position="235"/>
    </location>
</feature>
<gene>
    <name evidence="2" type="ORF">CRENBAI_026688</name>
</gene>
<evidence type="ECO:0000313" key="2">
    <source>
        <dbReference type="EMBL" id="KAK5602783.1"/>
    </source>
</evidence>